<proteinExistence type="predicted"/>
<evidence type="ECO:0000313" key="2">
    <source>
        <dbReference type="Proteomes" id="UP001153620"/>
    </source>
</evidence>
<dbReference type="AlphaFoldDB" id="A0A9P0J9D8"/>
<organism evidence="1 2">
    <name type="scientific">Chironomus riparius</name>
    <dbReference type="NCBI Taxonomy" id="315576"/>
    <lineage>
        <taxon>Eukaryota</taxon>
        <taxon>Metazoa</taxon>
        <taxon>Ecdysozoa</taxon>
        <taxon>Arthropoda</taxon>
        <taxon>Hexapoda</taxon>
        <taxon>Insecta</taxon>
        <taxon>Pterygota</taxon>
        <taxon>Neoptera</taxon>
        <taxon>Endopterygota</taxon>
        <taxon>Diptera</taxon>
        <taxon>Nematocera</taxon>
        <taxon>Chironomoidea</taxon>
        <taxon>Chironomidae</taxon>
        <taxon>Chironominae</taxon>
        <taxon>Chironomus</taxon>
    </lineage>
</organism>
<evidence type="ECO:0000313" key="1">
    <source>
        <dbReference type="EMBL" id="CAH1729422.1"/>
    </source>
</evidence>
<gene>
    <name evidence="1" type="ORF">CHIRRI_LOCUS11535</name>
</gene>
<reference evidence="1" key="1">
    <citation type="submission" date="2022-01" db="EMBL/GenBank/DDBJ databases">
        <authorList>
            <person name="King R."/>
        </authorList>
    </citation>
    <scope>NUCLEOTIDE SEQUENCE</scope>
</reference>
<accession>A0A9P0J9D8</accession>
<name>A0A9P0J9D8_9DIPT</name>
<dbReference type="Proteomes" id="UP001153620">
    <property type="component" value="Chromosome 3"/>
</dbReference>
<reference evidence="1" key="2">
    <citation type="submission" date="2022-10" db="EMBL/GenBank/DDBJ databases">
        <authorList>
            <consortium name="ENA_rothamsted_submissions"/>
            <consortium name="culmorum"/>
            <person name="King R."/>
        </authorList>
    </citation>
    <scope>NUCLEOTIDE SEQUENCE</scope>
</reference>
<dbReference type="EMBL" id="OU895879">
    <property type="protein sequence ID" value="CAH1729422.1"/>
    <property type="molecule type" value="Genomic_DNA"/>
</dbReference>
<protein>
    <submittedName>
        <fullName evidence="1">Uncharacterized protein</fullName>
    </submittedName>
</protein>
<sequence length="129" mass="15259">MQTKVKRKFLAEMKQLKIRQKCAEKTITWPIKLCDLEDDELEYLKVVEKMKADYDKRYKASLNEAKATVLECLRKVHKFQQTISNYDEDLLATRPSELLTVMAEINILLSENLYMCNKEMTSLKFQSEQ</sequence>
<keyword evidence="2" id="KW-1185">Reference proteome</keyword>